<dbReference type="Gene3D" id="3.40.50.10810">
    <property type="entry name" value="Tandem AAA-ATPase domain"/>
    <property type="match status" value="1"/>
</dbReference>
<dbReference type="SUPFAM" id="SSF51294">
    <property type="entry name" value="Hedgehog/intein (Hint) domain"/>
    <property type="match status" value="1"/>
</dbReference>
<sequence>VQCLVPTRKIFIVERDLPQDEGTWDILILNYDKFAGQRRQEFLDFCANREWGVAILDEAHYLKNPKAQRTEAILATRSRKRGPKGAIGRAKKKLFLTGTPILNRPIDLWPMLKTAAPNEFNDYQYFTSRYCCVPETLVWMGDYGFQAIGDVQVGDIVIGWEKRGGPCIPAKWTSTSREKYLRNSLVRAEVLAVHRHEAPTVEVVFASGDRVRCTADHRWLRHRCSGSLQSPCREYDFTTPKQGRTLVRVVDPALWRSSAHLLQSKDYNEGYVAGALAGDGTVRQTRNYYRSRKTGQICGNGWLNRYAMLRVTSLRFADGFEQRANLAGWKTSRGNPDG</sequence>
<name>A0A0F8VY70_9ZZZZ</name>
<dbReference type="InterPro" id="IPR027417">
    <property type="entry name" value="P-loop_NTPase"/>
</dbReference>
<feature type="non-terminal residue" evidence="3">
    <location>
        <position position="1"/>
    </location>
</feature>
<feature type="domain" description="Helicase ATP-binding" evidence="2">
    <location>
        <begin position="1"/>
        <end position="118"/>
    </location>
</feature>
<keyword evidence="1" id="KW-0378">Hydrolase</keyword>
<feature type="non-terminal residue" evidence="3">
    <location>
        <position position="338"/>
    </location>
</feature>
<dbReference type="PROSITE" id="PS51192">
    <property type="entry name" value="HELICASE_ATP_BIND_1"/>
    <property type="match status" value="1"/>
</dbReference>
<evidence type="ECO:0000259" key="2">
    <source>
        <dbReference type="PROSITE" id="PS51192"/>
    </source>
</evidence>
<gene>
    <name evidence="3" type="ORF">LCGC14_3136380</name>
</gene>
<dbReference type="GO" id="GO:0031297">
    <property type="term" value="P:replication fork processing"/>
    <property type="evidence" value="ECO:0007669"/>
    <property type="project" value="TreeGrafter"/>
</dbReference>
<dbReference type="PANTHER" id="PTHR45766:SF6">
    <property type="entry name" value="SWI_SNF-RELATED MATRIX-ASSOCIATED ACTIN-DEPENDENT REGULATOR OF CHROMATIN SUBFAMILY A-LIKE PROTEIN 1"/>
    <property type="match status" value="1"/>
</dbReference>
<dbReference type="InterPro" id="IPR036844">
    <property type="entry name" value="Hint_dom_sf"/>
</dbReference>
<accession>A0A0F8VY70</accession>
<dbReference type="GO" id="GO:0006281">
    <property type="term" value="P:DNA repair"/>
    <property type="evidence" value="ECO:0007669"/>
    <property type="project" value="TreeGrafter"/>
</dbReference>
<dbReference type="SUPFAM" id="SSF52540">
    <property type="entry name" value="P-loop containing nucleoside triphosphate hydrolases"/>
    <property type="match status" value="1"/>
</dbReference>
<dbReference type="InterPro" id="IPR014001">
    <property type="entry name" value="Helicase_ATP-bd"/>
</dbReference>
<reference evidence="3" key="1">
    <citation type="journal article" date="2015" name="Nature">
        <title>Complex archaea that bridge the gap between prokaryotes and eukaryotes.</title>
        <authorList>
            <person name="Spang A."/>
            <person name="Saw J.H."/>
            <person name="Jorgensen S.L."/>
            <person name="Zaremba-Niedzwiedzka K."/>
            <person name="Martijn J."/>
            <person name="Lind A.E."/>
            <person name="van Eijk R."/>
            <person name="Schleper C."/>
            <person name="Guy L."/>
            <person name="Ettema T.J."/>
        </authorList>
    </citation>
    <scope>NUCLEOTIDE SEQUENCE</scope>
</reference>
<evidence type="ECO:0000313" key="3">
    <source>
        <dbReference type="EMBL" id="KKK49307.1"/>
    </source>
</evidence>
<comment type="caution">
    <text evidence="3">The sequence shown here is derived from an EMBL/GenBank/DDBJ whole genome shotgun (WGS) entry which is preliminary data.</text>
</comment>
<dbReference type="PANTHER" id="PTHR45766">
    <property type="entry name" value="DNA ANNEALING HELICASE AND ENDONUCLEASE ZRANB3 FAMILY MEMBER"/>
    <property type="match status" value="1"/>
</dbReference>
<dbReference type="Pfam" id="PF00176">
    <property type="entry name" value="SNF2-rel_dom"/>
    <property type="match status" value="1"/>
</dbReference>
<dbReference type="AlphaFoldDB" id="A0A0F8VY70"/>
<dbReference type="GO" id="GO:0016787">
    <property type="term" value="F:hydrolase activity"/>
    <property type="evidence" value="ECO:0007669"/>
    <property type="project" value="UniProtKB-KW"/>
</dbReference>
<evidence type="ECO:0000256" key="1">
    <source>
        <dbReference type="ARBA" id="ARBA00022801"/>
    </source>
</evidence>
<organism evidence="3">
    <name type="scientific">marine sediment metagenome</name>
    <dbReference type="NCBI Taxonomy" id="412755"/>
    <lineage>
        <taxon>unclassified sequences</taxon>
        <taxon>metagenomes</taxon>
        <taxon>ecological metagenomes</taxon>
    </lineage>
</organism>
<dbReference type="GO" id="GO:0005524">
    <property type="term" value="F:ATP binding"/>
    <property type="evidence" value="ECO:0007669"/>
    <property type="project" value="InterPro"/>
</dbReference>
<dbReference type="InterPro" id="IPR038718">
    <property type="entry name" value="SNF2-like_sf"/>
</dbReference>
<dbReference type="EMBL" id="LAZR01068616">
    <property type="protein sequence ID" value="KKK49307.1"/>
    <property type="molecule type" value="Genomic_DNA"/>
</dbReference>
<proteinExistence type="predicted"/>
<dbReference type="Gene3D" id="2.170.16.10">
    <property type="entry name" value="Hedgehog/Intein (Hint) domain"/>
    <property type="match status" value="1"/>
</dbReference>
<dbReference type="InterPro" id="IPR000330">
    <property type="entry name" value="SNF2_N"/>
</dbReference>
<protein>
    <recommendedName>
        <fullName evidence="2">Helicase ATP-binding domain-containing protein</fullName>
    </recommendedName>
</protein>